<dbReference type="Pfam" id="PF00581">
    <property type="entry name" value="Rhodanese"/>
    <property type="match status" value="1"/>
</dbReference>
<evidence type="ECO:0000256" key="8">
    <source>
        <dbReference type="SAM" id="MobiDB-lite"/>
    </source>
</evidence>
<feature type="compositionally biased region" description="Low complexity" evidence="8">
    <location>
        <begin position="54"/>
        <end position="63"/>
    </location>
</feature>
<comment type="caution">
    <text evidence="10">The sequence shown here is derived from an EMBL/GenBank/DDBJ whole genome shotgun (WGS) entry which is preliminary data.</text>
</comment>
<feature type="compositionally biased region" description="Basic and acidic residues" evidence="8">
    <location>
        <begin position="216"/>
        <end position="230"/>
    </location>
</feature>
<proteinExistence type="inferred from homology"/>
<feature type="region of interest" description="Disordered" evidence="8">
    <location>
        <begin position="42"/>
        <end position="94"/>
    </location>
</feature>
<dbReference type="GO" id="GO:0004725">
    <property type="term" value="F:protein tyrosine phosphatase activity"/>
    <property type="evidence" value="ECO:0007669"/>
    <property type="project" value="UniProtKB-EC"/>
</dbReference>
<comment type="similarity">
    <text evidence="1">Belongs to the MPI phosphatase family.</text>
</comment>
<feature type="domain" description="Rhodanese" evidence="9">
    <location>
        <begin position="323"/>
        <end position="435"/>
    </location>
</feature>
<evidence type="ECO:0000259" key="9">
    <source>
        <dbReference type="PROSITE" id="PS50206"/>
    </source>
</evidence>
<dbReference type="GO" id="GO:0010971">
    <property type="term" value="P:positive regulation of G2/M transition of mitotic cell cycle"/>
    <property type="evidence" value="ECO:0007669"/>
    <property type="project" value="TreeGrafter"/>
</dbReference>
<dbReference type="SUPFAM" id="SSF52821">
    <property type="entry name" value="Rhodanese/Cell cycle control phosphatase"/>
    <property type="match status" value="1"/>
</dbReference>
<protein>
    <recommendedName>
        <fullName evidence="2">protein-tyrosine-phosphatase</fullName>
        <ecNumber evidence="2">3.1.3.48</ecNumber>
    </recommendedName>
</protein>
<organism evidence="10 11">
    <name type="scientific">Aquatica leii</name>
    <dbReference type="NCBI Taxonomy" id="1421715"/>
    <lineage>
        <taxon>Eukaryota</taxon>
        <taxon>Metazoa</taxon>
        <taxon>Ecdysozoa</taxon>
        <taxon>Arthropoda</taxon>
        <taxon>Hexapoda</taxon>
        <taxon>Insecta</taxon>
        <taxon>Pterygota</taxon>
        <taxon>Neoptera</taxon>
        <taxon>Endopterygota</taxon>
        <taxon>Coleoptera</taxon>
        <taxon>Polyphaga</taxon>
        <taxon>Elateriformia</taxon>
        <taxon>Elateroidea</taxon>
        <taxon>Lampyridae</taxon>
        <taxon>Luciolinae</taxon>
        <taxon>Aquatica</taxon>
    </lineage>
</organism>
<dbReference type="GO" id="GO:0005634">
    <property type="term" value="C:nucleus"/>
    <property type="evidence" value="ECO:0007669"/>
    <property type="project" value="TreeGrafter"/>
</dbReference>
<evidence type="ECO:0000256" key="2">
    <source>
        <dbReference type="ARBA" id="ARBA00013064"/>
    </source>
</evidence>
<dbReference type="PROSITE" id="PS50206">
    <property type="entry name" value="RHODANESE_3"/>
    <property type="match status" value="1"/>
</dbReference>
<dbReference type="Gene3D" id="3.40.250.10">
    <property type="entry name" value="Rhodanese-like domain"/>
    <property type="match status" value="1"/>
</dbReference>
<dbReference type="Proteomes" id="UP001353858">
    <property type="component" value="Unassembled WGS sequence"/>
</dbReference>
<keyword evidence="3" id="KW-0132">Cell division</keyword>
<dbReference type="GO" id="GO:0000086">
    <property type="term" value="P:G2/M transition of mitotic cell cycle"/>
    <property type="evidence" value="ECO:0007669"/>
    <property type="project" value="TreeGrafter"/>
</dbReference>
<dbReference type="GO" id="GO:0110032">
    <property type="term" value="P:positive regulation of G2/MI transition of meiotic cell cycle"/>
    <property type="evidence" value="ECO:0007669"/>
    <property type="project" value="TreeGrafter"/>
</dbReference>
<evidence type="ECO:0000256" key="3">
    <source>
        <dbReference type="ARBA" id="ARBA00022618"/>
    </source>
</evidence>
<dbReference type="GO" id="GO:0009794">
    <property type="term" value="P:regulation of mitotic cell cycle, embryonic"/>
    <property type="evidence" value="ECO:0007669"/>
    <property type="project" value="UniProtKB-ARBA"/>
</dbReference>
<dbReference type="InterPro" id="IPR001763">
    <property type="entry name" value="Rhodanese-like_dom"/>
</dbReference>
<comment type="catalytic activity">
    <reaction evidence="7">
        <text>O-phospho-L-tyrosyl-[protein] + H2O = L-tyrosyl-[protein] + phosphate</text>
        <dbReference type="Rhea" id="RHEA:10684"/>
        <dbReference type="Rhea" id="RHEA-COMP:10136"/>
        <dbReference type="Rhea" id="RHEA-COMP:20101"/>
        <dbReference type="ChEBI" id="CHEBI:15377"/>
        <dbReference type="ChEBI" id="CHEBI:43474"/>
        <dbReference type="ChEBI" id="CHEBI:46858"/>
        <dbReference type="ChEBI" id="CHEBI:61978"/>
        <dbReference type="EC" id="3.1.3.48"/>
    </reaction>
</comment>
<dbReference type="PANTHER" id="PTHR10828">
    <property type="entry name" value="M-PHASE INDUCER PHOSPHATASE DUAL SPECIFICITY PHOSPHATASE CDC25"/>
    <property type="match status" value="1"/>
</dbReference>
<dbReference type="PRINTS" id="PR00716">
    <property type="entry name" value="MPIPHPHTASE"/>
</dbReference>
<dbReference type="AlphaFoldDB" id="A0AAN7S5S8"/>
<dbReference type="CDD" id="cd01530">
    <property type="entry name" value="Cdc25"/>
    <property type="match status" value="1"/>
</dbReference>
<dbReference type="EMBL" id="JARPUR010000008">
    <property type="protein sequence ID" value="KAK4871576.1"/>
    <property type="molecule type" value="Genomic_DNA"/>
</dbReference>
<dbReference type="InterPro" id="IPR000751">
    <property type="entry name" value="MPI_Phosphatase"/>
</dbReference>
<evidence type="ECO:0000256" key="5">
    <source>
        <dbReference type="ARBA" id="ARBA00022912"/>
    </source>
</evidence>
<keyword evidence="4" id="KW-0378">Hydrolase</keyword>
<evidence type="ECO:0000313" key="10">
    <source>
        <dbReference type="EMBL" id="KAK4871576.1"/>
    </source>
</evidence>
<dbReference type="PANTHER" id="PTHR10828:SF17">
    <property type="entry name" value="PROTEIN-TYROSINE-PHOSPHATASE"/>
    <property type="match status" value="1"/>
</dbReference>
<keyword evidence="6" id="KW-0131">Cell cycle</keyword>
<evidence type="ECO:0000256" key="7">
    <source>
        <dbReference type="ARBA" id="ARBA00051722"/>
    </source>
</evidence>
<keyword evidence="11" id="KW-1185">Reference proteome</keyword>
<sequence>MWDPDNAACEDYECSSMTKNSYNISEVCSTYHHSCLGKENNPQNLSPMKHESDLSLYSNSSPSKPTCGSPNSCSHQRRPLEDHDQNSQDSGYGAGCPNEGNKFYQFARSLGVTPRQDNSAPKSCSLSFGWMDAMDDEFLEFSDLEQPIDENAQLPTDFNSLINEPFTNNVNSRDISPQFDFSHRPAIRRAISYEVSGQTPNSSRVRSCLFKKDDGDFRSFKRPERPEEPKSPIQNKRSRVERMYVVPVLDQVVVPQRPIFGRSISASEESIKFAVHRSFTEPDLIGDFTRSFCLPLISGRHQDLKSITPTTLAMLMRGEYQNEVTTYKVIDCRYPYEYNGGHIEGATNLYTRDQILEHLLDIKISLETHSEKPTRNILVFHCEFSSERGPSLYRFLRKWDRFRNTDSYPALHYPEVYLLDGGYKNFYEQYSDLCVPESYLPMLDPDHSKDLKYFRAKSKTWNEDRYKGSLKRLGLP</sequence>
<feature type="region of interest" description="Disordered" evidence="8">
    <location>
        <begin position="216"/>
        <end position="236"/>
    </location>
</feature>
<keyword evidence="5" id="KW-0904">Protein phosphatase</keyword>
<dbReference type="FunFam" id="3.40.250.10:FF:000036">
    <property type="entry name" value="M-phase inducer phosphatase"/>
    <property type="match status" value="1"/>
</dbReference>
<evidence type="ECO:0000256" key="6">
    <source>
        <dbReference type="ARBA" id="ARBA00023306"/>
    </source>
</evidence>
<name>A0AAN7S5S8_9COLE</name>
<evidence type="ECO:0000256" key="4">
    <source>
        <dbReference type="ARBA" id="ARBA00022801"/>
    </source>
</evidence>
<evidence type="ECO:0000313" key="11">
    <source>
        <dbReference type="Proteomes" id="UP001353858"/>
    </source>
</evidence>
<evidence type="ECO:0000256" key="1">
    <source>
        <dbReference type="ARBA" id="ARBA00011065"/>
    </source>
</evidence>
<dbReference type="EC" id="3.1.3.48" evidence="2"/>
<gene>
    <name evidence="10" type="ORF">RN001_015700</name>
</gene>
<accession>A0AAN7S5S8</accession>
<dbReference type="SMART" id="SM00450">
    <property type="entry name" value="RHOD"/>
    <property type="match status" value="1"/>
</dbReference>
<dbReference type="GO" id="GO:0005737">
    <property type="term" value="C:cytoplasm"/>
    <property type="evidence" value="ECO:0007669"/>
    <property type="project" value="TreeGrafter"/>
</dbReference>
<dbReference type="GO" id="GO:0010256">
    <property type="term" value="P:endomembrane system organization"/>
    <property type="evidence" value="ECO:0007669"/>
    <property type="project" value="UniProtKB-ARBA"/>
</dbReference>
<dbReference type="InterPro" id="IPR036873">
    <property type="entry name" value="Rhodanese-like_dom_sf"/>
</dbReference>
<reference evidence="11" key="1">
    <citation type="submission" date="2023-01" db="EMBL/GenBank/DDBJ databases">
        <title>Key to firefly adult light organ development and bioluminescence: homeobox transcription factors regulate luciferase expression and transportation to peroxisome.</title>
        <authorList>
            <person name="Fu X."/>
        </authorList>
    </citation>
    <scope>NUCLEOTIDE SEQUENCE [LARGE SCALE GENOMIC DNA]</scope>
</reference>
<dbReference type="GO" id="GO:0032502">
    <property type="term" value="P:developmental process"/>
    <property type="evidence" value="ECO:0007669"/>
    <property type="project" value="UniProtKB-ARBA"/>
</dbReference>
<feature type="compositionally biased region" description="Polar residues" evidence="8">
    <location>
        <begin position="64"/>
        <end position="74"/>
    </location>
</feature>
<dbReference type="GO" id="GO:0051301">
    <property type="term" value="P:cell division"/>
    <property type="evidence" value="ECO:0007669"/>
    <property type="project" value="UniProtKB-KW"/>
</dbReference>